<protein>
    <submittedName>
        <fullName evidence="1">Uncharacterized protein</fullName>
    </submittedName>
</protein>
<reference evidence="1 2" key="1">
    <citation type="journal article" date="2014" name="ISME J.">
        <title>Candidatus Competibacter-lineage genomes retrieved from metagenomes reveal functional metabolic diversity.</title>
        <authorList>
            <person name="McIlroy S.J."/>
            <person name="Albertsen M."/>
            <person name="Andresen E.K."/>
            <person name="Saunders A.M."/>
            <person name="Kristiansen R."/>
            <person name="Stokholm-Bjerregaard M."/>
            <person name="Nielsen K.L."/>
            <person name="Nielsen P.H."/>
        </authorList>
    </citation>
    <scope>NUCLEOTIDE SEQUENCE [LARGE SCALE GENOMIC DNA]</scope>
    <source>
        <strain evidence="1 2">Run_B_J11</strain>
    </source>
</reference>
<evidence type="ECO:0000313" key="2">
    <source>
        <dbReference type="Proteomes" id="UP000019184"/>
    </source>
</evidence>
<name>A0A7U7GBD8_9GAMM</name>
<keyword evidence="2" id="KW-1185">Reference proteome</keyword>
<sequence>MSLFFNVPPIGNKTQAQKGPTCWFYAAKMIRKFHDAYDKTDHTSNIRLLSLVRKFITFMDEDLKNPVKMEGAPDYGDKPPLNFRGLQGMDKQINEHTQSDPFGMTLYIGLMRFANYQNSLTSSKPLIQPPPIFIDLTQDLSDPLSQGTVTRVPSGPPTSIEYEALYKMMLEWGRKNGFNRQAILQPWNFKELSKLCLIEALDSDERFENLLKLHGPLWVGGLFESGSLVPLKSGDKRPTFQVEEGKKAWVMQAQFRDDLANTHAIAILGIGNKTKPGMLLYRDPNCSEQVFVIPFDQFASRMKQVLKDANVSIMYYDCPRCGRGQQDACVHQPGKRATAGMGTVP</sequence>
<dbReference type="RefSeq" id="WP_034432899.1">
    <property type="nucleotide sequence ID" value="NZ_CBTK010000136.1"/>
</dbReference>
<accession>A0A7U7GBD8</accession>
<evidence type="ECO:0000313" key="1">
    <source>
        <dbReference type="EMBL" id="CDH45309.1"/>
    </source>
</evidence>
<dbReference type="OrthoDB" id="7031832at2"/>
<comment type="caution">
    <text evidence="1">The sequence shown here is derived from an EMBL/GenBank/DDBJ whole genome shotgun (WGS) entry which is preliminary data.</text>
</comment>
<dbReference type="EMBL" id="CBTK010000136">
    <property type="protein sequence ID" value="CDH45309.1"/>
    <property type="molecule type" value="Genomic_DNA"/>
</dbReference>
<proteinExistence type="predicted"/>
<dbReference type="Proteomes" id="UP000019184">
    <property type="component" value="Unassembled WGS sequence"/>
</dbReference>
<organism evidence="1 2">
    <name type="scientific">Candidatus Contendobacter odensis Run_B_J11</name>
    <dbReference type="NCBI Taxonomy" id="1400861"/>
    <lineage>
        <taxon>Bacteria</taxon>
        <taxon>Pseudomonadati</taxon>
        <taxon>Pseudomonadota</taxon>
        <taxon>Gammaproteobacteria</taxon>
        <taxon>Candidatus Competibacteraceae</taxon>
        <taxon>Candidatus Contendibacter</taxon>
    </lineage>
</organism>
<gene>
    <name evidence="1" type="ORF">BN874_2200003</name>
</gene>
<dbReference type="AlphaFoldDB" id="A0A7U7GBD8"/>